<dbReference type="PANTHER" id="PTHR11803:SF39">
    <property type="entry name" value="2-IMINOBUTANOATE_2-IMINOPROPANOATE DEAMINASE"/>
    <property type="match status" value="1"/>
</dbReference>
<dbReference type="PANTHER" id="PTHR11803">
    <property type="entry name" value="2-IMINOBUTANOATE/2-IMINOPROPANOATE DEAMINASE RIDA"/>
    <property type="match status" value="1"/>
</dbReference>
<evidence type="ECO:0000313" key="5">
    <source>
        <dbReference type="Proteomes" id="UP000569018"/>
    </source>
</evidence>
<comment type="similarity">
    <text evidence="1">Belongs to the RutC family.</text>
</comment>
<dbReference type="EMBL" id="BLRZ01000030">
    <property type="protein sequence ID" value="GFP29908.1"/>
    <property type="molecule type" value="Genomic_DNA"/>
</dbReference>
<dbReference type="Proteomes" id="UP000588083">
    <property type="component" value="Unassembled WGS sequence"/>
</dbReference>
<dbReference type="NCBIfam" id="TIGR00004">
    <property type="entry name" value="Rid family detoxifying hydrolase"/>
    <property type="match status" value="1"/>
</dbReference>
<name>A0A6V8PCA1_9ACTN</name>
<evidence type="ECO:0000313" key="6">
    <source>
        <dbReference type="Proteomes" id="UP000585609"/>
    </source>
</evidence>
<gene>
    <name evidence="2" type="ORF">HKBW3S09_01179</name>
    <name evidence="3" type="ORF">HKBW3S34_00828</name>
    <name evidence="4" type="ORF">HKBW3S47_01714</name>
</gene>
<dbReference type="EMBL" id="BLRW01000174">
    <property type="protein sequence ID" value="GFP23714.1"/>
    <property type="molecule type" value="Genomic_DNA"/>
</dbReference>
<dbReference type="PROSITE" id="PS01094">
    <property type="entry name" value="UPF0076"/>
    <property type="match status" value="1"/>
</dbReference>
<evidence type="ECO:0000256" key="1">
    <source>
        <dbReference type="ARBA" id="ARBA00010552"/>
    </source>
</evidence>
<reference evidence="5 6" key="1">
    <citation type="journal article" date="2020" name="Front. Microbiol.">
        <title>Single-cell genomics of novel Actinobacteria with the Wood-Ljungdahl pathway discovered in a serpentinizing system.</title>
        <authorList>
            <person name="Merino N."/>
            <person name="Kawai M."/>
            <person name="Boyd E.S."/>
            <person name="Colman D.R."/>
            <person name="McGlynn S.E."/>
            <person name="Nealson K.H."/>
            <person name="Kurokawa K."/>
            <person name="Hongoh Y."/>
        </authorList>
    </citation>
    <scope>NUCLEOTIDE SEQUENCE [LARGE SCALE GENOMIC DNA]</scope>
    <source>
        <strain evidence="2 6">S09_30</strain>
        <strain evidence="3 7">S34</strain>
        <strain evidence="4 5">S47</strain>
    </source>
</reference>
<dbReference type="RefSeq" id="WP_176236045.1">
    <property type="nucleotide sequence ID" value="NZ_BLRZ01000030.1"/>
</dbReference>
<keyword evidence="7" id="KW-1185">Reference proteome</keyword>
<protein>
    <submittedName>
        <fullName evidence="3">2-iminobutanoate/2-iminopropanoate deaminase</fullName>
    </submittedName>
</protein>
<dbReference type="Gene3D" id="3.30.1330.40">
    <property type="entry name" value="RutC-like"/>
    <property type="match status" value="1"/>
</dbReference>
<dbReference type="Pfam" id="PF01042">
    <property type="entry name" value="Ribonuc_L-PSP"/>
    <property type="match status" value="1"/>
</dbReference>
<dbReference type="AlphaFoldDB" id="A0A6V8PCA1"/>
<dbReference type="InterPro" id="IPR006175">
    <property type="entry name" value="YjgF/YER057c/UK114"/>
</dbReference>
<organism evidence="3 7">
    <name type="scientific">Candidatus Hakubella thermalkaliphila</name>
    <dbReference type="NCBI Taxonomy" id="2754717"/>
    <lineage>
        <taxon>Bacteria</taxon>
        <taxon>Bacillati</taxon>
        <taxon>Actinomycetota</taxon>
        <taxon>Actinomycetota incertae sedis</taxon>
        <taxon>Candidatus Hakubellales</taxon>
        <taxon>Candidatus Hakubellaceae</taxon>
        <taxon>Candidatus Hakubella</taxon>
    </lineage>
</organism>
<evidence type="ECO:0000313" key="2">
    <source>
        <dbReference type="EMBL" id="GFP23714.1"/>
    </source>
</evidence>
<dbReference type="SUPFAM" id="SSF55298">
    <property type="entry name" value="YjgF-like"/>
    <property type="match status" value="1"/>
</dbReference>
<dbReference type="EMBL" id="BLSD01000125">
    <property type="protein sequence ID" value="GFP40017.1"/>
    <property type="molecule type" value="Genomic_DNA"/>
</dbReference>
<evidence type="ECO:0000313" key="4">
    <source>
        <dbReference type="EMBL" id="GFP40017.1"/>
    </source>
</evidence>
<dbReference type="GO" id="GO:0005829">
    <property type="term" value="C:cytosol"/>
    <property type="evidence" value="ECO:0007669"/>
    <property type="project" value="TreeGrafter"/>
</dbReference>
<sequence>MDREAVVSKNAPKAIGPYAQAVRVGSLIYISGQIPIHPETNRMVEGGIEEQTRRVLENLKSLLEDAGTSINAMVKTTIFLANMDDFAKVNEIYASYFDREPPARSCVQVAGLPKGALIEIEGIAVIK</sequence>
<dbReference type="InterPro" id="IPR035959">
    <property type="entry name" value="RutC-like_sf"/>
</dbReference>
<dbReference type="FunFam" id="3.30.1330.40:FF:000001">
    <property type="entry name" value="L-PSP family endoribonuclease"/>
    <property type="match status" value="1"/>
</dbReference>
<evidence type="ECO:0000313" key="3">
    <source>
        <dbReference type="EMBL" id="GFP29908.1"/>
    </source>
</evidence>
<comment type="caution">
    <text evidence="3">The sequence shown here is derived from an EMBL/GenBank/DDBJ whole genome shotgun (WGS) entry which is preliminary data.</text>
</comment>
<dbReference type="Proteomes" id="UP000585609">
    <property type="component" value="Unassembled WGS sequence"/>
</dbReference>
<dbReference type="InterPro" id="IPR006056">
    <property type="entry name" value="RidA"/>
</dbReference>
<dbReference type="CDD" id="cd00448">
    <property type="entry name" value="YjgF_YER057c_UK114_family"/>
    <property type="match status" value="1"/>
</dbReference>
<evidence type="ECO:0000313" key="7">
    <source>
        <dbReference type="Proteomes" id="UP000588083"/>
    </source>
</evidence>
<dbReference type="Proteomes" id="UP000569018">
    <property type="component" value="Unassembled WGS sequence"/>
</dbReference>
<proteinExistence type="inferred from homology"/>
<accession>A0A6V8PCA1</accession>
<dbReference type="GO" id="GO:0019239">
    <property type="term" value="F:deaminase activity"/>
    <property type="evidence" value="ECO:0007669"/>
    <property type="project" value="TreeGrafter"/>
</dbReference>
<dbReference type="InterPro" id="IPR019897">
    <property type="entry name" value="RidA_CS"/>
</dbReference>